<feature type="domain" description="RRM" evidence="2">
    <location>
        <begin position="48"/>
        <end position="139"/>
    </location>
</feature>
<reference evidence="3 4" key="1">
    <citation type="submission" date="2024-04" db="EMBL/GenBank/DDBJ databases">
        <title>The reference genome of an endangered Asteraceae, Deinandra increscens subsp. villosa, native to the Central Coast of California.</title>
        <authorList>
            <person name="Guilliams M."/>
            <person name="Hasenstab-Lehman K."/>
            <person name="Meyer R."/>
            <person name="Mcevoy S."/>
        </authorList>
    </citation>
    <scope>NUCLEOTIDE SEQUENCE [LARGE SCALE GENOMIC DNA]</scope>
    <source>
        <tissue evidence="3">Leaf</tissue>
    </source>
</reference>
<comment type="caution">
    <text evidence="3">The sequence shown here is derived from an EMBL/GenBank/DDBJ whole genome shotgun (WGS) entry which is preliminary data.</text>
</comment>
<dbReference type="InterPro" id="IPR012677">
    <property type="entry name" value="Nucleotide-bd_a/b_plait_sf"/>
</dbReference>
<dbReference type="Gene3D" id="3.30.70.330">
    <property type="match status" value="1"/>
</dbReference>
<keyword evidence="4" id="KW-1185">Reference proteome</keyword>
<dbReference type="PROSITE" id="PS50102">
    <property type="entry name" value="RRM"/>
    <property type="match status" value="1"/>
</dbReference>
<name>A0AAP0CPF5_9ASTR</name>
<dbReference type="Proteomes" id="UP001408789">
    <property type="component" value="Unassembled WGS sequence"/>
</dbReference>
<evidence type="ECO:0000259" key="2">
    <source>
        <dbReference type="PROSITE" id="PS50102"/>
    </source>
</evidence>
<sequence>MGEPLETEGAKLVGAVDGEQGWVQVRGRHRMEKENRVIVDRLNEEGFVSFYVTNLPDGCRKEWLADAVSEFGCLADSFVAKKRNKAGNVFGFVKFRNVKDKRALECKLKGVTIGVMKARVNLQKFNRQGRPVKMGEYTHVPIFSRNMSEDKTSISSGGEFRLVNLSLMWLLESMASRMRIKGWF</sequence>
<gene>
    <name evidence="3" type="ORF">SSX86_022696</name>
</gene>
<dbReference type="InterPro" id="IPR000504">
    <property type="entry name" value="RRM_dom"/>
</dbReference>
<protein>
    <recommendedName>
        <fullName evidence="2">RRM domain-containing protein</fullName>
    </recommendedName>
</protein>
<dbReference type="AlphaFoldDB" id="A0AAP0CPF5"/>
<dbReference type="Pfam" id="PF00076">
    <property type="entry name" value="RRM_1"/>
    <property type="match status" value="1"/>
</dbReference>
<proteinExistence type="predicted"/>
<dbReference type="CDD" id="cd00590">
    <property type="entry name" value="RRM_SF"/>
    <property type="match status" value="1"/>
</dbReference>
<dbReference type="EMBL" id="JBCNJP010000023">
    <property type="protein sequence ID" value="KAK9057857.1"/>
    <property type="molecule type" value="Genomic_DNA"/>
</dbReference>
<keyword evidence="1" id="KW-0694">RNA-binding</keyword>
<evidence type="ECO:0000256" key="1">
    <source>
        <dbReference type="PROSITE-ProRule" id="PRU00176"/>
    </source>
</evidence>
<dbReference type="InterPro" id="IPR035979">
    <property type="entry name" value="RBD_domain_sf"/>
</dbReference>
<accession>A0AAP0CPF5</accession>
<dbReference type="GO" id="GO:0003723">
    <property type="term" value="F:RNA binding"/>
    <property type="evidence" value="ECO:0007669"/>
    <property type="project" value="UniProtKB-UniRule"/>
</dbReference>
<organism evidence="3 4">
    <name type="scientific">Deinandra increscens subsp. villosa</name>
    <dbReference type="NCBI Taxonomy" id="3103831"/>
    <lineage>
        <taxon>Eukaryota</taxon>
        <taxon>Viridiplantae</taxon>
        <taxon>Streptophyta</taxon>
        <taxon>Embryophyta</taxon>
        <taxon>Tracheophyta</taxon>
        <taxon>Spermatophyta</taxon>
        <taxon>Magnoliopsida</taxon>
        <taxon>eudicotyledons</taxon>
        <taxon>Gunneridae</taxon>
        <taxon>Pentapetalae</taxon>
        <taxon>asterids</taxon>
        <taxon>campanulids</taxon>
        <taxon>Asterales</taxon>
        <taxon>Asteraceae</taxon>
        <taxon>Asteroideae</taxon>
        <taxon>Heliantheae alliance</taxon>
        <taxon>Madieae</taxon>
        <taxon>Madiinae</taxon>
        <taxon>Deinandra</taxon>
    </lineage>
</organism>
<dbReference type="SUPFAM" id="SSF54928">
    <property type="entry name" value="RNA-binding domain, RBD"/>
    <property type="match status" value="1"/>
</dbReference>
<evidence type="ECO:0000313" key="3">
    <source>
        <dbReference type="EMBL" id="KAK9057857.1"/>
    </source>
</evidence>
<evidence type="ECO:0000313" key="4">
    <source>
        <dbReference type="Proteomes" id="UP001408789"/>
    </source>
</evidence>